<comment type="caution">
    <text evidence="2">The sequence shown here is derived from an EMBL/GenBank/DDBJ whole genome shotgun (WGS) entry which is preliminary data.</text>
</comment>
<dbReference type="AlphaFoldDB" id="A0A1J9PRR4"/>
<evidence type="ECO:0000313" key="2">
    <source>
        <dbReference type="EMBL" id="OJD10547.1"/>
    </source>
</evidence>
<feature type="region of interest" description="Disordered" evidence="1">
    <location>
        <begin position="1"/>
        <end position="63"/>
    </location>
</feature>
<protein>
    <submittedName>
        <fullName evidence="2">Uncharacterized protein</fullName>
    </submittedName>
</protein>
<proteinExistence type="predicted"/>
<dbReference type="EMBL" id="LGRN01000760">
    <property type="protein sequence ID" value="OJD10547.1"/>
    <property type="molecule type" value="Genomic_DNA"/>
</dbReference>
<keyword evidence="3" id="KW-1185">Reference proteome</keyword>
<accession>A0A1J9PRR4</accession>
<dbReference type="VEuPathDB" id="FungiDB:AJ78_08473"/>
<dbReference type="STRING" id="1447872.A0A1J9PRR4"/>
<dbReference type="Proteomes" id="UP000182235">
    <property type="component" value="Unassembled WGS sequence"/>
</dbReference>
<name>A0A1J9PRR4_9EURO</name>
<reference evidence="2 3" key="1">
    <citation type="submission" date="2015-07" db="EMBL/GenBank/DDBJ databases">
        <title>Emmonsia species relationships and genome sequence.</title>
        <authorList>
            <consortium name="The Broad Institute Genomics Platform"/>
            <person name="Cuomo C.A."/>
            <person name="Munoz J.F."/>
            <person name="Imamovic A."/>
            <person name="Priest M.E."/>
            <person name="Young S."/>
            <person name="Clay O.K."/>
            <person name="McEwen J.G."/>
        </authorList>
    </citation>
    <scope>NUCLEOTIDE SEQUENCE [LARGE SCALE GENOMIC DNA]</scope>
    <source>
        <strain evidence="2 3">UAMH 9510</strain>
    </source>
</reference>
<feature type="compositionally biased region" description="Polar residues" evidence="1">
    <location>
        <begin position="20"/>
        <end position="52"/>
    </location>
</feature>
<evidence type="ECO:0000256" key="1">
    <source>
        <dbReference type="SAM" id="MobiDB-lite"/>
    </source>
</evidence>
<sequence>MSSIASDRPDQAMVGAEDTAVSNMSPSTNNDGPSPTAATAPKQSVPSMQTPGHPSFRRETGGG</sequence>
<dbReference type="OrthoDB" id="4187978at2759"/>
<organism evidence="2 3">
    <name type="scientific">Emergomyces pasteurianus Ep9510</name>
    <dbReference type="NCBI Taxonomy" id="1447872"/>
    <lineage>
        <taxon>Eukaryota</taxon>
        <taxon>Fungi</taxon>
        <taxon>Dikarya</taxon>
        <taxon>Ascomycota</taxon>
        <taxon>Pezizomycotina</taxon>
        <taxon>Eurotiomycetes</taxon>
        <taxon>Eurotiomycetidae</taxon>
        <taxon>Onygenales</taxon>
        <taxon>Ajellomycetaceae</taxon>
        <taxon>Emergomyces</taxon>
    </lineage>
</organism>
<evidence type="ECO:0000313" key="3">
    <source>
        <dbReference type="Proteomes" id="UP000182235"/>
    </source>
</evidence>
<gene>
    <name evidence="2" type="ORF">AJ78_08473</name>
</gene>